<gene>
    <name evidence="1" type="ORF">SAMN04488082_10415</name>
</gene>
<keyword evidence="2" id="KW-1185">Reference proteome</keyword>
<reference evidence="2" key="1">
    <citation type="submission" date="2016-10" db="EMBL/GenBank/DDBJ databases">
        <authorList>
            <person name="Varghese N."/>
            <person name="Submissions S."/>
        </authorList>
    </citation>
    <scope>NUCLEOTIDE SEQUENCE [LARGE SCALE GENOMIC DNA]</scope>
    <source>
        <strain evidence="2">DSM 5918</strain>
    </source>
</reference>
<dbReference type="AlphaFoldDB" id="A0A1I3S355"/>
<name>A0A1I3S355_9BACT</name>
<evidence type="ECO:0000313" key="2">
    <source>
        <dbReference type="Proteomes" id="UP000198635"/>
    </source>
</evidence>
<proteinExistence type="predicted"/>
<accession>A0A1I3S355</accession>
<organism evidence="1 2">
    <name type="scientific">Desulfomicrobium apsheronum</name>
    <dbReference type="NCBI Taxonomy" id="52560"/>
    <lineage>
        <taxon>Bacteria</taxon>
        <taxon>Pseudomonadati</taxon>
        <taxon>Thermodesulfobacteriota</taxon>
        <taxon>Desulfovibrionia</taxon>
        <taxon>Desulfovibrionales</taxon>
        <taxon>Desulfomicrobiaceae</taxon>
        <taxon>Desulfomicrobium</taxon>
    </lineage>
</organism>
<dbReference type="EMBL" id="FORX01000004">
    <property type="protein sequence ID" value="SFJ53313.1"/>
    <property type="molecule type" value="Genomic_DNA"/>
</dbReference>
<protein>
    <submittedName>
        <fullName evidence="1">Uncharacterized protein</fullName>
    </submittedName>
</protein>
<dbReference type="Proteomes" id="UP000198635">
    <property type="component" value="Unassembled WGS sequence"/>
</dbReference>
<evidence type="ECO:0000313" key="1">
    <source>
        <dbReference type="EMBL" id="SFJ53313.1"/>
    </source>
</evidence>
<sequence>MRPGHHAAHGTQENGNLFGQDAADAAQDRSIPDLQNGVVLVGPDQEEASQMDHDFLQQRVDGKYHAPVPRLILAQPAQHRRLRPNGGHAGCGRAGLFQWRFVEKLHDVPALFVFVQSWQGPRRDKRNPARARAHTLCPRLPADTARHPRRCGVWDDLVDALSIFLPPDSWSQRPRLSCCSRSGPGAQKVSYFATFRSPTCHFCPLPNCFAIRAVSVCIWRMAI</sequence>